<dbReference type="EMBL" id="QJSW01000002">
    <property type="protein sequence ID" value="PYE51620.1"/>
    <property type="molecule type" value="Genomic_DNA"/>
</dbReference>
<sequence length="82" mass="9327">MNSFDNLYNKDKQLKQTIINDVITPNNTEAYNNAVGYTVDDLLGVMEAYKHGSISNEVLAQEQIRIFLEEYTVKLLSIVKGE</sequence>
<name>A0A2V4WHJ2_PAEBA</name>
<evidence type="ECO:0000313" key="1">
    <source>
        <dbReference type="EMBL" id="PYE51620.1"/>
    </source>
</evidence>
<dbReference type="Proteomes" id="UP000247790">
    <property type="component" value="Unassembled WGS sequence"/>
</dbReference>
<organism evidence="1 3">
    <name type="scientific">Paenibacillus barcinonensis</name>
    <dbReference type="NCBI Taxonomy" id="198119"/>
    <lineage>
        <taxon>Bacteria</taxon>
        <taxon>Bacillati</taxon>
        <taxon>Bacillota</taxon>
        <taxon>Bacilli</taxon>
        <taxon>Bacillales</taxon>
        <taxon>Paenibacillaceae</taxon>
        <taxon>Paenibacillus</taxon>
    </lineage>
</organism>
<dbReference type="OrthoDB" id="2661093at2"/>
<accession>A0A2V4WHJ2</accession>
<evidence type="ECO:0000313" key="2">
    <source>
        <dbReference type="EMBL" id="QKS55984.1"/>
    </source>
</evidence>
<dbReference type="Proteomes" id="UP000509327">
    <property type="component" value="Chromosome"/>
</dbReference>
<dbReference type="AlphaFoldDB" id="A0A2V4WHJ2"/>
<dbReference type="EMBL" id="CP054614">
    <property type="protein sequence ID" value="QKS55984.1"/>
    <property type="molecule type" value="Genomic_DNA"/>
</dbReference>
<protein>
    <submittedName>
        <fullName evidence="1">Uncharacterized protein</fullName>
    </submittedName>
</protein>
<keyword evidence="4" id="KW-1185">Reference proteome</keyword>
<evidence type="ECO:0000313" key="3">
    <source>
        <dbReference type="Proteomes" id="UP000247790"/>
    </source>
</evidence>
<reference evidence="2 4" key="2">
    <citation type="submission" date="2020-06" db="EMBL/GenBank/DDBJ databases">
        <title>Complete genome of Paenibacillus barcinonensis KACC11450.</title>
        <authorList>
            <person name="Kim M."/>
            <person name="Park Y.-J."/>
            <person name="Shin J.-H."/>
        </authorList>
    </citation>
    <scope>NUCLEOTIDE SEQUENCE [LARGE SCALE GENOMIC DNA]</scope>
    <source>
        <strain evidence="2 4">KACC11450</strain>
    </source>
</reference>
<gene>
    <name evidence="1" type="ORF">DFQ00_102415</name>
    <name evidence="2" type="ORF">HUB98_06260</name>
</gene>
<dbReference type="RefSeq" id="WP_110894777.1">
    <property type="nucleotide sequence ID" value="NZ_CP054614.1"/>
</dbReference>
<proteinExistence type="predicted"/>
<evidence type="ECO:0000313" key="4">
    <source>
        <dbReference type="Proteomes" id="UP000509327"/>
    </source>
</evidence>
<reference evidence="1 3" key="1">
    <citation type="submission" date="2018-06" db="EMBL/GenBank/DDBJ databases">
        <title>Genomic Encyclopedia of Type Strains, Phase III (KMG-III): the genomes of soil and plant-associated and newly described type strains.</title>
        <authorList>
            <person name="Whitman W."/>
        </authorList>
    </citation>
    <scope>NUCLEOTIDE SEQUENCE [LARGE SCALE GENOMIC DNA]</scope>
    <source>
        <strain evidence="1 3">CECT 7022</strain>
    </source>
</reference>